<dbReference type="Pfam" id="PF00773">
    <property type="entry name" value="RNB"/>
    <property type="match status" value="1"/>
</dbReference>
<dbReference type="Pfam" id="PF17876">
    <property type="entry name" value="CSD2"/>
    <property type="match status" value="1"/>
</dbReference>
<dbReference type="InterPro" id="IPR050180">
    <property type="entry name" value="RNR_Ribonuclease"/>
</dbReference>
<evidence type="ECO:0000256" key="5">
    <source>
        <dbReference type="ARBA" id="ARBA00022801"/>
    </source>
</evidence>
<dbReference type="InterPro" id="IPR003029">
    <property type="entry name" value="S1_domain"/>
</dbReference>
<dbReference type="SMART" id="SM00357">
    <property type="entry name" value="CSP"/>
    <property type="match status" value="1"/>
</dbReference>
<comment type="subcellular location">
    <subcellularLocation>
        <location evidence="2 8">Cytoplasm</location>
    </subcellularLocation>
</comment>
<dbReference type="InterPro" id="IPR012340">
    <property type="entry name" value="NA-bd_OB-fold"/>
</dbReference>
<keyword evidence="4 8" id="KW-0540">Nuclease</keyword>
<dbReference type="RefSeq" id="WP_382408569.1">
    <property type="nucleotide sequence ID" value="NZ_JBHSGU010000005.1"/>
</dbReference>
<keyword evidence="5 8" id="KW-0378">Hydrolase</keyword>
<gene>
    <name evidence="8 11" type="primary">rnr</name>
    <name evidence="11" type="ORF">ACFO4O_11305</name>
</gene>
<dbReference type="PROSITE" id="PS01175">
    <property type="entry name" value="RIBONUCLEASE_II"/>
    <property type="match status" value="1"/>
</dbReference>
<dbReference type="PANTHER" id="PTHR23355:SF9">
    <property type="entry name" value="DIS3-LIKE EXONUCLEASE 2"/>
    <property type="match status" value="1"/>
</dbReference>
<evidence type="ECO:0000256" key="4">
    <source>
        <dbReference type="ARBA" id="ARBA00022722"/>
    </source>
</evidence>
<dbReference type="PROSITE" id="PS50126">
    <property type="entry name" value="S1"/>
    <property type="match status" value="1"/>
</dbReference>
<evidence type="ECO:0000313" key="11">
    <source>
        <dbReference type="EMBL" id="MFC4700748.1"/>
    </source>
</evidence>
<dbReference type="NCBIfam" id="TIGR02063">
    <property type="entry name" value="RNase_R"/>
    <property type="match status" value="1"/>
</dbReference>
<dbReference type="InterPro" id="IPR004476">
    <property type="entry name" value="RNase_II/RNase_R"/>
</dbReference>
<dbReference type="InterPro" id="IPR011129">
    <property type="entry name" value="CSD"/>
</dbReference>
<dbReference type="Pfam" id="PF08206">
    <property type="entry name" value="OB_RNB"/>
    <property type="match status" value="1"/>
</dbReference>
<accession>A0ABV9LYQ0</accession>
<comment type="caution">
    <text evidence="11">The sequence shown here is derived from an EMBL/GenBank/DDBJ whole genome shotgun (WGS) entry which is preliminary data.</text>
</comment>
<evidence type="ECO:0000256" key="8">
    <source>
        <dbReference type="HAMAP-Rule" id="MF_01895"/>
    </source>
</evidence>
<dbReference type="EC" id="3.1.13.1" evidence="8"/>
<dbReference type="SMART" id="SM00955">
    <property type="entry name" value="RNB"/>
    <property type="match status" value="1"/>
</dbReference>
<evidence type="ECO:0000256" key="3">
    <source>
        <dbReference type="ARBA" id="ARBA00022490"/>
    </source>
</evidence>
<feature type="compositionally biased region" description="Low complexity" evidence="9">
    <location>
        <begin position="772"/>
        <end position="785"/>
    </location>
</feature>
<evidence type="ECO:0000256" key="2">
    <source>
        <dbReference type="ARBA" id="ARBA00004496"/>
    </source>
</evidence>
<dbReference type="Gene3D" id="2.40.50.140">
    <property type="entry name" value="Nucleic acid-binding proteins"/>
    <property type="match status" value="2"/>
</dbReference>
<evidence type="ECO:0000256" key="7">
    <source>
        <dbReference type="ARBA" id="ARBA00022884"/>
    </source>
</evidence>
<proteinExistence type="inferred from homology"/>
<dbReference type="InterPro" id="IPR013223">
    <property type="entry name" value="RNase_B_OB_dom"/>
</dbReference>
<evidence type="ECO:0000313" key="12">
    <source>
        <dbReference type="Proteomes" id="UP001595897"/>
    </source>
</evidence>
<keyword evidence="7 8" id="KW-0694">RNA-binding</keyword>
<evidence type="ECO:0000259" key="10">
    <source>
        <dbReference type="PROSITE" id="PS50126"/>
    </source>
</evidence>
<dbReference type="HAMAP" id="MF_01895">
    <property type="entry name" value="RNase_R"/>
    <property type="match status" value="1"/>
</dbReference>
<dbReference type="Proteomes" id="UP001595897">
    <property type="component" value="Unassembled WGS sequence"/>
</dbReference>
<reference evidence="12" key="1">
    <citation type="journal article" date="2019" name="Int. J. Syst. Evol. Microbiol.">
        <title>The Global Catalogue of Microorganisms (GCM) 10K type strain sequencing project: providing services to taxonomists for standard genome sequencing and annotation.</title>
        <authorList>
            <consortium name="The Broad Institute Genomics Platform"/>
            <consortium name="The Broad Institute Genome Sequencing Center for Infectious Disease"/>
            <person name="Wu L."/>
            <person name="Ma J."/>
        </authorList>
    </citation>
    <scope>NUCLEOTIDE SEQUENCE [LARGE SCALE GENOMIC DNA]</scope>
    <source>
        <strain evidence="12">KACC 12507</strain>
    </source>
</reference>
<dbReference type="CDD" id="cd04471">
    <property type="entry name" value="S1_RNase_R"/>
    <property type="match status" value="1"/>
</dbReference>
<feature type="domain" description="S1 motif" evidence="10">
    <location>
        <begin position="641"/>
        <end position="722"/>
    </location>
</feature>
<dbReference type="SMART" id="SM00316">
    <property type="entry name" value="S1"/>
    <property type="match status" value="1"/>
</dbReference>
<dbReference type="EMBL" id="JBHSGU010000005">
    <property type="protein sequence ID" value="MFC4700748.1"/>
    <property type="molecule type" value="Genomic_DNA"/>
</dbReference>
<dbReference type="InterPro" id="IPR001900">
    <property type="entry name" value="RNase_II/R"/>
</dbReference>
<dbReference type="InterPro" id="IPR040476">
    <property type="entry name" value="CSD2"/>
</dbReference>
<dbReference type="Pfam" id="PF00575">
    <property type="entry name" value="S1"/>
    <property type="match status" value="1"/>
</dbReference>
<dbReference type="NCBIfam" id="TIGR00358">
    <property type="entry name" value="3_prime_RNase"/>
    <property type="match status" value="1"/>
</dbReference>
<dbReference type="InterPro" id="IPR022966">
    <property type="entry name" value="RNase_II/R_CS"/>
</dbReference>
<dbReference type="NCBIfam" id="NF008648">
    <property type="entry name" value="PRK11642.1"/>
    <property type="match status" value="1"/>
</dbReference>
<feature type="compositionally biased region" description="Basic residues" evidence="9">
    <location>
        <begin position="786"/>
        <end position="807"/>
    </location>
</feature>
<dbReference type="GO" id="GO:0008859">
    <property type="term" value="F:exoribonuclease II activity"/>
    <property type="evidence" value="ECO:0007669"/>
    <property type="project" value="UniProtKB-EC"/>
</dbReference>
<dbReference type="InterPro" id="IPR011805">
    <property type="entry name" value="RNase_R"/>
</dbReference>
<protein>
    <recommendedName>
        <fullName evidence="8">Ribonuclease R</fullName>
        <shortName evidence="8">RNase R</shortName>
        <ecNumber evidence="8">3.1.13.1</ecNumber>
    </recommendedName>
</protein>
<evidence type="ECO:0000256" key="6">
    <source>
        <dbReference type="ARBA" id="ARBA00022839"/>
    </source>
</evidence>
<feature type="region of interest" description="Disordered" evidence="9">
    <location>
        <begin position="731"/>
        <end position="807"/>
    </location>
</feature>
<evidence type="ECO:0000256" key="1">
    <source>
        <dbReference type="ARBA" id="ARBA00001849"/>
    </source>
</evidence>
<dbReference type="PANTHER" id="PTHR23355">
    <property type="entry name" value="RIBONUCLEASE"/>
    <property type="match status" value="1"/>
</dbReference>
<keyword evidence="6 8" id="KW-0269">Exonuclease</keyword>
<keyword evidence="12" id="KW-1185">Reference proteome</keyword>
<organism evidence="11 12">
    <name type="scientific">Glaciecola siphonariae</name>
    <dbReference type="NCBI Taxonomy" id="521012"/>
    <lineage>
        <taxon>Bacteria</taxon>
        <taxon>Pseudomonadati</taxon>
        <taxon>Pseudomonadota</taxon>
        <taxon>Gammaproteobacteria</taxon>
        <taxon>Alteromonadales</taxon>
        <taxon>Alteromonadaceae</taxon>
        <taxon>Glaciecola</taxon>
    </lineage>
</organism>
<sequence>MSKDPHFAREQEKYENPVASREYLLSILKAQGEALSFLDICQIVKAKDEDSRVGIQRRLRAMEREGQIAFNRDKKYEVQKQAELIRGRVIGHRDGFGFLKHSLTEKDFFIPIHQMATVMHGDMVEGTVDGQDRRGRTEFRVNRVIEPRVDPIVGRYYTENGLGMVIPDDNRICHEIMIADEHNMDARQGNVVVVEIIQRPRRRVSAIGKITEVLGEHMAPGMEIETALRNFDIPHQWPSGVLKSVESLTEEVPEDAKKGRIDLRQLPLVTIDGEDARDFDDAVYCEPLPQGGWQLWVAIADVSSYVRTGTALDTEAQNRGNSVYFPEQVIPMLPEKLSNGLCSLNPEVDRLCMVCEMTIDARGKLQDYQFYEAVMRSHARFTYTKVWQILQGDEDLIERYQERVPELHHLNDLYGALKLARTGRGAIEFETQETKFVFNAQRKIEHIVPLVRNDAHKIIEECMIMANVCAAQYIEKNKAETLFRVHDKPDADRLLSFRNYLREIGVEFTASEEPSPHDFTRIISKTANRIDKELIQTMLLRSMKQAVYDGANVGHFGLALEAYAHFTSPIRRYPDLIVHRVIKAILNKNNNDKACKGAKFYSEDEITQLGEQCSTTERRADDATRDVADWLKCEFMQEHVGDVFEGVVASVTNFGLFVRISDYHIDGLVHITSLASDYYHYDELKQCLVGENHGISYRLGDPLKVKVAAVNLDERKIDLIIDGLPAISRQLKTSKRKGKGASKSTKPGKGGNKSGSGAKDKPMKPGKAQTNASSGKDSSGKGSKPSSKRKSGPASKRNKSSRNKPKR</sequence>
<name>A0ABV9LYQ0_9ALTE</name>
<evidence type="ECO:0000256" key="9">
    <source>
        <dbReference type="SAM" id="MobiDB-lite"/>
    </source>
</evidence>
<comment type="similarity">
    <text evidence="8">Belongs to the RNR ribonuclease family. RNase R subfamily.</text>
</comment>
<dbReference type="SUPFAM" id="SSF50249">
    <property type="entry name" value="Nucleic acid-binding proteins"/>
    <property type="match status" value="4"/>
</dbReference>
<comment type="function">
    <text evidence="8">3'-5' exoribonuclease that releases 5'-nucleoside monophosphates and is involved in maturation of structured RNAs.</text>
</comment>
<keyword evidence="3 8" id="KW-0963">Cytoplasm</keyword>
<comment type="catalytic activity">
    <reaction evidence="1 8">
        <text>Exonucleolytic cleavage in the 3'- to 5'-direction to yield nucleoside 5'-phosphates.</text>
        <dbReference type="EC" id="3.1.13.1"/>
    </reaction>
</comment>